<proteinExistence type="predicted"/>
<evidence type="ECO:0000313" key="3">
    <source>
        <dbReference type="Proteomes" id="UP000545493"/>
    </source>
</evidence>
<feature type="region of interest" description="Disordered" evidence="1">
    <location>
        <begin position="25"/>
        <end position="64"/>
    </location>
</feature>
<reference evidence="2 3" key="1">
    <citation type="submission" date="2020-03" db="EMBL/GenBank/DDBJ databases">
        <title>Sequencing the genomes of 1000 actinobacteria strains.</title>
        <authorList>
            <person name="Klenk H.-P."/>
        </authorList>
    </citation>
    <scope>NUCLEOTIDE SEQUENCE [LARGE SCALE GENOMIC DNA]</scope>
    <source>
        <strain evidence="2 3">DSM 45685</strain>
    </source>
</reference>
<name>A0A7X5ZRK3_9PSEU</name>
<organism evidence="2 3">
    <name type="scientific">Saccharomonospora amisosensis</name>
    <dbReference type="NCBI Taxonomy" id="1128677"/>
    <lineage>
        <taxon>Bacteria</taxon>
        <taxon>Bacillati</taxon>
        <taxon>Actinomycetota</taxon>
        <taxon>Actinomycetes</taxon>
        <taxon>Pseudonocardiales</taxon>
        <taxon>Pseudonocardiaceae</taxon>
        <taxon>Saccharomonospora</taxon>
    </lineage>
</organism>
<comment type="caution">
    <text evidence="2">The sequence shown here is derived from an EMBL/GenBank/DDBJ whole genome shotgun (WGS) entry which is preliminary data.</text>
</comment>
<sequence>MRRIEVIDNAAAENRSQAEVYQRLFGDQSPADAPAAVPVTGSRRAAEQDESFEDIDFLRGSGRS</sequence>
<dbReference type="EMBL" id="JAAOYM010000001">
    <property type="protein sequence ID" value="NIJ12611.1"/>
    <property type="molecule type" value="Genomic_DNA"/>
</dbReference>
<gene>
    <name evidence="2" type="ORF">FHU38_002955</name>
</gene>
<evidence type="ECO:0000313" key="2">
    <source>
        <dbReference type="EMBL" id="NIJ12611.1"/>
    </source>
</evidence>
<protein>
    <submittedName>
        <fullName evidence="2">Uncharacterized protein</fullName>
    </submittedName>
</protein>
<keyword evidence="3" id="KW-1185">Reference proteome</keyword>
<evidence type="ECO:0000256" key="1">
    <source>
        <dbReference type="SAM" id="MobiDB-lite"/>
    </source>
</evidence>
<dbReference type="AlphaFoldDB" id="A0A7X5ZRK3"/>
<accession>A0A7X5ZRK3</accession>
<dbReference type="RefSeq" id="WP_167171608.1">
    <property type="nucleotide sequence ID" value="NZ_JAAOYM010000001.1"/>
</dbReference>
<dbReference type="Proteomes" id="UP000545493">
    <property type="component" value="Unassembled WGS sequence"/>
</dbReference>